<evidence type="ECO:0000256" key="2">
    <source>
        <dbReference type="ARBA" id="ARBA00022490"/>
    </source>
</evidence>
<dbReference type="GO" id="GO:0005730">
    <property type="term" value="C:nucleolus"/>
    <property type="evidence" value="ECO:0007669"/>
    <property type="project" value="UniProtKB-SubCell"/>
</dbReference>
<dbReference type="FunCoup" id="A0A1V9WZE3">
    <property type="interactions" value="1272"/>
</dbReference>
<dbReference type="SUPFAM" id="SSF110324">
    <property type="entry name" value="Ribosomal L27 protein-like"/>
    <property type="match status" value="1"/>
</dbReference>
<evidence type="ECO:0000256" key="1">
    <source>
        <dbReference type="ARBA" id="ARBA00004604"/>
    </source>
</evidence>
<comment type="caution">
    <text evidence="6">The sequence shown here is derived from an EMBL/GenBank/DDBJ whole genome shotgun (WGS) entry which is preliminary data.</text>
</comment>
<name>A0A1V9WZE3_9ACAR</name>
<keyword evidence="2" id="KW-0963">Cytoplasm</keyword>
<dbReference type="Gene3D" id="2.40.50.100">
    <property type="match status" value="1"/>
</dbReference>
<reference evidence="6 7" key="1">
    <citation type="journal article" date="2017" name="Gigascience">
        <title>Draft genome of the honey bee ectoparasitic mite, Tropilaelaps mercedesae, is shaped by the parasitic life history.</title>
        <authorList>
            <person name="Dong X."/>
            <person name="Armstrong S.D."/>
            <person name="Xia D."/>
            <person name="Makepeace B.L."/>
            <person name="Darby A.C."/>
            <person name="Kadowaki T."/>
        </authorList>
    </citation>
    <scope>NUCLEOTIDE SEQUENCE [LARGE SCALE GENOMIC DNA]</scope>
    <source>
        <strain evidence="6">Wuxi-XJTLU</strain>
    </source>
</reference>
<dbReference type="Gene3D" id="2.40.50.140">
    <property type="entry name" value="Nucleic acid-binding proteins"/>
    <property type="match status" value="1"/>
</dbReference>
<dbReference type="InterPro" id="IPR019495">
    <property type="entry name" value="EXOSC1_C"/>
</dbReference>
<dbReference type="InterPro" id="IPR025721">
    <property type="entry name" value="Exosome_cplx_N_dom"/>
</dbReference>
<dbReference type="GO" id="GO:0005737">
    <property type="term" value="C:cytoplasm"/>
    <property type="evidence" value="ECO:0007669"/>
    <property type="project" value="TreeGrafter"/>
</dbReference>
<dbReference type="InterPro" id="IPR012340">
    <property type="entry name" value="NA-bd_OB-fold"/>
</dbReference>
<evidence type="ECO:0000259" key="4">
    <source>
        <dbReference type="Pfam" id="PF10447"/>
    </source>
</evidence>
<accession>A0A1V9WZE3</accession>
<dbReference type="PANTHER" id="PTHR12686">
    <property type="entry name" value="3'-5' EXORIBONUCLEASE CSL4-RELATED"/>
    <property type="match status" value="1"/>
</dbReference>
<dbReference type="Proteomes" id="UP000192247">
    <property type="component" value="Unassembled WGS sequence"/>
</dbReference>
<keyword evidence="3" id="KW-0271">Exosome</keyword>
<dbReference type="InterPro" id="IPR039771">
    <property type="entry name" value="Csl4"/>
</dbReference>
<dbReference type="GO" id="GO:0000176">
    <property type="term" value="C:nuclear exosome (RNase complex)"/>
    <property type="evidence" value="ECO:0007669"/>
    <property type="project" value="TreeGrafter"/>
</dbReference>
<dbReference type="SUPFAM" id="SSF50249">
    <property type="entry name" value="Nucleic acid-binding proteins"/>
    <property type="match status" value="1"/>
</dbReference>
<dbReference type="STRING" id="418985.A0A1V9WZE3"/>
<evidence type="ECO:0000313" key="7">
    <source>
        <dbReference type="Proteomes" id="UP000192247"/>
    </source>
</evidence>
<feature type="domain" description="Exosome complex component N-terminal" evidence="5">
    <location>
        <begin position="5"/>
        <end position="41"/>
    </location>
</feature>
<sequence length="195" mass="21404">MSCEICTPGMRICALGEKLLSGPGTYVLQGYIYASLTGVMYIIKQEDGKKSLVEVRRSLGRLSVPSPGAVVTCKVTTINQRYAKVAILCIEEAELKEPFRGVIRKEDVLAFEKDKVEIIKSFHPGDIVLAKVLTMGDAMSYILTTAENELGVVIALSESSGVPMVPISWTEMQCPKSLEKEYRKVAKIVSTVKEI</sequence>
<dbReference type="PANTHER" id="PTHR12686:SF8">
    <property type="entry name" value="EXOSOME COMPLEX COMPONENT CSL4"/>
    <property type="match status" value="1"/>
</dbReference>
<evidence type="ECO:0000256" key="3">
    <source>
        <dbReference type="ARBA" id="ARBA00022835"/>
    </source>
</evidence>
<dbReference type="CDD" id="cd05791">
    <property type="entry name" value="S1_CSL4"/>
    <property type="match status" value="1"/>
</dbReference>
<keyword evidence="7" id="KW-1185">Reference proteome</keyword>
<dbReference type="Pfam" id="PF14382">
    <property type="entry name" value="ECR1_N"/>
    <property type="match status" value="1"/>
</dbReference>
<dbReference type="GO" id="GO:0003723">
    <property type="term" value="F:RNA binding"/>
    <property type="evidence" value="ECO:0007669"/>
    <property type="project" value="InterPro"/>
</dbReference>
<feature type="domain" description="Exosome complex component CSL4 C-terminal" evidence="4">
    <location>
        <begin position="93"/>
        <end position="134"/>
    </location>
</feature>
<protein>
    <submittedName>
        <fullName evidence="6">Exosome complex component CSL4 isoform 1</fullName>
    </submittedName>
</protein>
<dbReference type="OrthoDB" id="440760at2759"/>
<evidence type="ECO:0000259" key="5">
    <source>
        <dbReference type="Pfam" id="PF14382"/>
    </source>
</evidence>
<proteinExistence type="predicted"/>
<dbReference type="AlphaFoldDB" id="A0A1V9WZE3"/>
<dbReference type="FunFam" id="2.40.50.140:FF:000198">
    <property type="entry name" value="Exosome complex component CSL4"/>
    <property type="match status" value="1"/>
</dbReference>
<dbReference type="GO" id="GO:0006396">
    <property type="term" value="P:RNA processing"/>
    <property type="evidence" value="ECO:0007669"/>
    <property type="project" value="InterPro"/>
</dbReference>
<comment type="subcellular location">
    <subcellularLocation>
        <location evidence="1">Nucleus</location>
        <location evidence="1">Nucleolus</location>
    </subcellularLocation>
</comment>
<gene>
    <name evidence="6" type="ORF">BIW11_14081</name>
</gene>
<dbReference type="Pfam" id="PF10447">
    <property type="entry name" value="EXOSC1"/>
    <property type="match status" value="1"/>
</dbReference>
<organism evidence="6 7">
    <name type="scientific">Tropilaelaps mercedesae</name>
    <dbReference type="NCBI Taxonomy" id="418985"/>
    <lineage>
        <taxon>Eukaryota</taxon>
        <taxon>Metazoa</taxon>
        <taxon>Ecdysozoa</taxon>
        <taxon>Arthropoda</taxon>
        <taxon>Chelicerata</taxon>
        <taxon>Arachnida</taxon>
        <taxon>Acari</taxon>
        <taxon>Parasitiformes</taxon>
        <taxon>Mesostigmata</taxon>
        <taxon>Gamasina</taxon>
        <taxon>Dermanyssoidea</taxon>
        <taxon>Laelapidae</taxon>
        <taxon>Tropilaelaps</taxon>
    </lineage>
</organism>
<evidence type="ECO:0000313" key="6">
    <source>
        <dbReference type="EMBL" id="OQR66541.1"/>
    </source>
</evidence>
<dbReference type="EMBL" id="MNPL01032032">
    <property type="protein sequence ID" value="OQR66541.1"/>
    <property type="molecule type" value="Genomic_DNA"/>
</dbReference>
<dbReference type="InParanoid" id="A0A1V9WZE3"/>